<proteinExistence type="predicted"/>
<evidence type="ECO:0000259" key="3">
    <source>
        <dbReference type="Pfam" id="PF01370"/>
    </source>
</evidence>
<dbReference type="GO" id="GO:0016491">
    <property type="term" value="F:oxidoreductase activity"/>
    <property type="evidence" value="ECO:0007669"/>
    <property type="project" value="InterPro"/>
</dbReference>
<dbReference type="RefSeq" id="WP_210681136.1">
    <property type="nucleotide sequence ID" value="NZ_JAGMWN010000002.1"/>
</dbReference>
<dbReference type="Gene3D" id="3.90.25.10">
    <property type="entry name" value="UDP-galactose 4-epimerase, domain 1"/>
    <property type="match status" value="1"/>
</dbReference>
<reference evidence="4" key="1">
    <citation type="submission" date="2021-04" db="EMBL/GenBank/DDBJ databases">
        <authorList>
            <person name="Zhang D.-C."/>
        </authorList>
    </citation>
    <scope>NUCLEOTIDE SEQUENCE</scope>
    <source>
        <strain evidence="4">CGMCC 1.15697</strain>
    </source>
</reference>
<feature type="domain" description="NAD-dependent epimerase/dehydratase" evidence="3">
    <location>
        <begin position="3"/>
        <end position="197"/>
    </location>
</feature>
<gene>
    <name evidence="4" type="ORF">KAJ83_06090</name>
</gene>
<evidence type="ECO:0000256" key="1">
    <source>
        <dbReference type="ARBA" id="ARBA00022857"/>
    </source>
</evidence>
<dbReference type="SUPFAM" id="SSF51735">
    <property type="entry name" value="NAD(P)-binding Rossmann-fold domains"/>
    <property type="match status" value="1"/>
</dbReference>
<evidence type="ECO:0000313" key="5">
    <source>
        <dbReference type="Proteomes" id="UP000672602"/>
    </source>
</evidence>
<dbReference type="Gene3D" id="3.40.50.720">
    <property type="entry name" value="NAD(P)-binding Rossmann-like Domain"/>
    <property type="match status" value="1"/>
</dbReference>
<keyword evidence="5" id="KW-1185">Reference proteome</keyword>
<dbReference type="InterPro" id="IPR036291">
    <property type="entry name" value="NAD(P)-bd_dom_sf"/>
</dbReference>
<dbReference type="InterPro" id="IPR050005">
    <property type="entry name" value="DenD"/>
</dbReference>
<dbReference type="Pfam" id="PF01370">
    <property type="entry name" value="Epimerase"/>
    <property type="match status" value="1"/>
</dbReference>
<dbReference type="Proteomes" id="UP000672602">
    <property type="component" value="Unassembled WGS sequence"/>
</dbReference>
<dbReference type="PANTHER" id="PTHR43103">
    <property type="entry name" value="NUCLEOSIDE-DIPHOSPHATE-SUGAR EPIMERASE"/>
    <property type="match status" value="1"/>
</dbReference>
<dbReference type="AlphaFoldDB" id="A0A8J7S4H1"/>
<evidence type="ECO:0000256" key="2">
    <source>
        <dbReference type="ARBA" id="ARBA00023277"/>
    </source>
</evidence>
<dbReference type="PANTHER" id="PTHR43103:SF3">
    <property type="entry name" value="ADP-L-GLYCERO-D-MANNO-HEPTOSE-6-EPIMERASE"/>
    <property type="match status" value="1"/>
</dbReference>
<protein>
    <submittedName>
        <fullName evidence="4">NAD-dependent epimerase/dehydratase family protein</fullName>
    </submittedName>
</protein>
<sequence>MTIVITGGNGFLGRRAAALLARRGTEEDILRVDAMPAGDTGLPGREVVGDVADPAFLAGAIPEDTTAILHLAAVVSAQAEADYDIGMRVNIDGVRALIERCRPLPAPPRVVFASSVAVFGPVAGEVLDDTAARPLSSYGTEKAVGELLISDASRKGFLDGRCFRVPTIAVRPGRPNKAASSFASSIIREPLHGERAACPVDPATVMWLSSPRRAVAQLVAGLDIDGAAIGYPRIVNLPGLSVTVAGMIEALARAGGDTGLIDHVPDPAVAEIVGSWPGSMRTDHANRLGFRADADIDAILRAYLEDDFEADAAARQATR</sequence>
<comment type="caution">
    <text evidence="4">The sequence shown here is derived from an EMBL/GenBank/DDBJ whole genome shotgun (WGS) entry which is preliminary data.</text>
</comment>
<dbReference type="InterPro" id="IPR001509">
    <property type="entry name" value="Epimerase_deHydtase"/>
</dbReference>
<dbReference type="EMBL" id="JAGMWN010000002">
    <property type="protein sequence ID" value="MBP5856569.1"/>
    <property type="molecule type" value="Genomic_DNA"/>
</dbReference>
<dbReference type="NCBIfam" id="NF043036">
    <property type="entry name" value="ErythonDh"/>
    <property type="match status" value="1"/>
</dbReference>
<accession>A0A8J7S4H1</accession>
<keyword evidence="1" id="KW-0521">NADP</keyword>
<evidence type="ECO:0000313" key="4">
    <source>
        <dbReference type="EMBL" id="MBP5856569.1"/>
    </source>
</evidence>
<name>A0A8J7S4H1_9PROT</name>
<organism evidence="4 5">
    <name type="scientific">Marivibrio halodurans</name>
    <dbReference type="NCBI Taxonomy" id="2039722"/>
    <lineage>
        <taxon>Bacteria</taxon>
        <taxon>Pseudomonadati</taxon>
        <taxon>Pseudomonadota</taxon>
        <taxon>Alphaproteobacteria</taxon>
        <taxon>Rhodospirillales</taxon>
        <taxon>Rhodospirillaceae</taxon>
        <taxon>Marivibrio</taxon>
    </lineage>
</organism>
<keyword evidence="2" id="KW-0119">Carbohydrate metabolism</keyword>